<dbReference type="Gene3D" id="2.40.50.100">
    <property type="match status" value="1"/>
</dbReference>
<dbReference type="EMBL" id="BONY01000071">
    <property type="protein sequence ID" value="GIH09575.1"/>
    <property type="molecule type" value="Genomic_DNA"/>
</dbReference>
<evidence type="ECO:0000256" key="1">
    <source>
        <dbReference type="ARBA" id="ARBA00005194"/>
    </source>
</evidence>
<dbReference type="CDD" id="cd06850">
    <property type="entry name" value="biotinyl_domain"/>
    <property type="match status" value="1"/>
</dbReference>
<dbReference type="UniPathway" id="UPA00094"/>
<evidence type="ECO:0000313" key="10">
    <source>
        <dbReference type="EMBL" id="GIH09575.1"/>
    </source>
</evidence>
<dbReference type="InterPro" id="IPR050709">
    <property type="entry name" value="Biotin_Carboxyl_Carrier/Decarb"/>
</dbReference>
<dbReference type="InterPro" id="IPR000089">
    <property type="entry name" value="Biotin_lipoyl"/>
</dbReference>
<evidence type="ECO:0000256" key="2">
    <source>
        <dbReference type="ARBA" id="ARBA00017562"/>
    </source>
</evidence>
<dbReference type="PROSITE" id="PS00188">
    <property type="entry name" value="BIOTIN"/>
    <property type="match status" value="1"/>
</dbReference>
<evidence type="ECO:0000256" key="4">
    <source>
        <dbReference type="ARBA" id="ARBA00022832"/>
    </source>
</evidence>
<sequence length="168" mass="17361">MTEVINSEPRIGAGSLAEALNDVSRSAQQLLADVNSQPRALRIRAGDVQVELEWPAHVGSAPAGVVPQNVATAEELTAGETATASGLFDLCAPTVGTFYVSPEPGAAPFVAEGDLVRAGQQVGIVEAMKLMIPIEAERDGQVIAVLAANGGPVEYGDRLFTFATACSE</sequence>
<keyword evidence="11" id="KW-1185">Reference proteome</keyword>
<keyword evidence="4 8" id="KW-0276">Fatty acid metabolism</keyword>
<keyword evidence="5 8" id="KW-0443">Lipid metabolism</keyword>
<dbReference type="InterPro" id="IPR001249">
    <property type="entry name" value="AcCoA_biotinCC"/>
</dbReference>
<evidence type="ECO:0000259" key="9">
    <source>
        <dbReference type="PROSITE" id="PS50968"/>
    </source>
</evidence>
<dbReference type="Proteomes" id="UP000612899">
    <property type="component" value="Unassembled WGS sequence"/>
</dbReference>
<evidence type="ECO:0000313" key="11">
    <source>
        <dbReference type="Proteomes" id="UP000612899"/>
    </source>
</evidence>
<dbReference type="Pfam" id="PF00364">
    <property type="entry name" value="Biotin_lipoyl"/>
    <property type="match status" value="1"/>
</dbReference>
<gene>
    <name evidence="10" type="primary">accB</name>
    <name evidence="10" type="ORF">Rhe02_76420</name>
</gene>
<dbReference type="GO" id="GO:0003989">
    <property type="term" value="F:acetyl-CoA carboxylase activity"/>
    <property type="evidence" value="ECO:0007669"/>
    <property type="project" value="InterPro"/>
</dbReference>
<protein>
    <recommendedName>
        <fullName evidence="2 8">Biotin carboxyl carrier protein of acetyl-CoA carboxylase</fullName>
    </recommendedName>
</protein>
<dbReference type="SUPFAM" id="SSF51230">
    <property type="entry name" value="Single hybrid motif"/>
    <property type="match status" value="1"/>
</dbReference>
<dbReference type="AlphaFoldDB" id="A0A8J3QH19"/>
<proteinExistence type="predicted"/>
<dbReference type="PANTHER" id="PTHR45266">
    <property type="entry name" value="OXALOACETATE DECARBOXYLASE ALPHA CHAIN"/>
    <property type="match status" value="1"/>
</dbReference>
<dbReference type="PRINTS" id="PR01071">
    <property type="entry name" value="ACOABIOTINCC"/>
</dbReference>
<keyword evidence="7 8" id="KW-0092">Biotin</keyword>
<dbReference type="GO" id="GO:0009317">
    <property type="term" value="C:acetyl-CoA carboxylase complex"/>
    <property type="evidence" value="ECO:0007669"/>
    <property type="project" value="InterPro"/>
</dbReference>
<evidence type="ECO:0000256" key="7">
    <source>
        <dbReference type="ARBA" id="ARBA00023267"/>
    </source>
</evidence>
<comment type="pathway">
    <text evidence="1 8">Lipid metabolism; fatty acid biosynthesis.</text>
</comment>
<comment type="caution">
    <text evidence="10">The sequence shown here is derived from an EMBL/GenBank/DDBJ whole genome shotgun (WGS) entry which is preliminary data.</text>
</comment>
<feature type="domain" description="Lipoyl-binding" evidence="9">
    <location>
        <begin position="87"/>
        <end position="163"/>
    </location>
</feature>
<dbReference type="InterPro" id="IPR001882">
    <property type="entry name" value="Biotin_BS"/>
</dbReference>
<dbReference type="RefSeq" id="WP_203913304.1">
    <property type="nucleotide sequence ID" value="NZ_BONY01000071.1"/>
</dbReference>
<dbReference type="InterPro" id="IPR011053">
    <property type="entry name" value="Single_hybrid_motif"/>
</dbReference>
<dbReference type="GO" id="GO:0006633">
    <property type="term" value="P:fatty acid biosynthetic process"/>
    <property type="evidence" value="ECO:0007669"/>
    <property type="project" value="UniProtKB-UniPathway"/>
</dbReference>
<keyword evidence="6 8" id="KW-0275">Fatty acid biosynthesis</keyword>
<organism evidence="10 11">
    <name type="scientific">Rhizocola hellebori</name>
    <dbReference type="NCBI Taxonomy" id="1392758"/>
    <lineage>
        <taxon>Bacteria</taxon>
        <taxon>Bacillati</taxon>
        <taxon>Actinomycetota</taxon>
        <taxon>Actinomycetes</taxon>
        <taxon>Micromonosporales</taxon>
        <taxon>Micromonosporaceae</taxon>
        <taxon>Rhizocola</taxon>
    </lineage>
</organism>
<evidence type="ECO:0000256" key="5">
    <source>
        <dbReference type="ARBA" id="ARBA00023098"/>
    </source>
</evidence>
<evidence type="ECO:0000256" key="3">
    <source>
        <dbReference type="ARBA" id="ARBA00022516"/>
    </source>
</evidence>
<dbReference type="PANTHER" id="PTHR45266:SF3">
    <property type="entry name" value="OXALOACETATE DECARBOXYLASE ALPHA CHAIN"/>
    <property type="match status" value="1"/>
</dbReference>
<dbReference type="PROSITE" id="PS50968">
    <property type="entry name" value="BIOTINYL_LIPOYL"/>
    <property type="match status" value="1"/>
</dbReference>
<evidence type="ECO:0000256" key="8">
    <source>
        <dbReference type="RuleBase" id="RU364072"/>
    </source>
</evidence>
<reference evidence="10" key="1">
    <citation type="submission" date="2021-01" db="EMBL/GenBank/DDBJ databases">
        <title>Whole genome shotgun sequence of Rhizocola hellebori NBRC 109834.</title>
        <authorList>
            <person name="Komaki H."/>
            <person name="Tamura T."/>
        </authorList>
    </citation>
    <scope>NUCLEOTIDE SEQUENCE</scope>
    <source>
        <strain evidence="10">NBRC 109834</strain>
    </source>
</reference>
<comment type="function">
    <text evidence="8">This protein is a component of the acetyl coenzyme A carboxylase complex; first, biotin carboxylase catalyzes the carboxylation of the carrier protein and then the transcarboxylase transfers the carboxyl group to form malonyl-CoA.</text>
</comment>
<keyword evidence="3 8" id="KW-0444">Lipid biosynthesis</keyword>
<name>A0A8J3QH19_9ACTN</name>
<accession>A0A8J3QH19</accession>
<evidence type="ECO:0000256" key="6">
    <source>
        <dbReference type="ARBA" id="ARBA00023160"/>
    </source>
</evidence>